<proteinExistence type="predicted"/>
<evidence type="ECO:0000256" key="1">
    <source>
        <dbReference type="SAM" id="MobiDB-lite"/>
    </source>
</evidence>
<keyword evidence="2" id="KW-1133">Transmembrane helix</keyword>
<feature type="region of interest" description="Disordered" evidence="1">
    <location>
        <begin position="76"/>
        <end position="112"/>
    </location>
</feature>
<reference evidence="3 4" key="1">
    <citation type="submission" date="2024-06" db="EMBL/GenBank/DDBJ databases">
        <authorList>
            <person name="Bataeva Y.V."/>
            <person name="Grigorian L.N."/>
            <person name="Solomentsev V.I."/>
        </authorList>
    </citation>
    <scope>NUCLEOTIDE SEQUENCE [LARGE SCALE GENOMIC DNA]</scope>
    <source>
        <strain evidence="4">SCPM-O-B-12605 (RCAM04882)</strain>
    </source>
</reference>
<keyword evidence="2" id="KW-0472">Membrane</keyword>
<keyword evidence="2" id="KW-0812">Transmembrane</keyword>
<evidence type="ECO:0000313" key="3">
    <source>
        <dbReference type="EMBL" id="MES0837752.1"/>
    </source>
</evidence>
<organism evidence="3 4">
    <name type="scientific">Nocardiopsis tropica</name>
    <dbReference type="NCBI Taxonomy" id="109330"/>
    <lineage>
        <taxon>Bacteria</taxon>
        <taxon>Bacillati</taxon>
        <taxon>Actinomycetota</taxon>
        <taxon>Actinomycetes</taxon>
        <taxon>Streptosporangiales</taxon>
        <taxon>Nocardiopsidaceae</taxon>
        <taxon>Nocardiopsis</taxon>
    </lineage>
</organism>
<dbReference type="RefSeq" id="WP_352986622.1">
    <property type="nucleotide sequence ID" value="NZ_JBEQNA010000015.1"/>
</dbReference>
<dbReference type="EMBL" id="JBEQNB010000020">
    <property type="protein sequence ID" value="MES0837752.1"/>
    <property type="molecule type" value="Genomic_DNA"/>
</dbReference>
<gene>
    <name evidence="3" type="ORF">ABUK86_28545</name>
</gene>
<feature type="transmembrane region" description="Helical" evidence="2">
    <location>
        <begin position="31"/>
        <end position="49"/>
    </location>
</feature>
<name>A0ABV2A322_9ACTN</name>
<accession>A0ABV2A322</accession>
<protein>
    <submittedName>
        <fullName evidence="3">Uncharacterized protein</fullName>
    </submittedName>
</protein>
<comment type="caution">
    <text evidence="3">The sequence shown here is derived from an EMBL/GenBank/DDBJ whole genome shotgun (WGS) entry which is preliminary data.</text>
</comment>
<feature type="transmembrane region" description="Helical" evidence="2">
    <location>
        <begin position="118"/>
        <end position="139"/>
    </location>
</feature>
<sequence>MRGCLVFLALGIAGGIGYPLVGRAAGGDLSALLPLTALAAATAALVLFIRTRRKAAADDGSTSVAAAAAAAAVDGIAGSDGSDGSDDSDDSDDGAEEGGNGGNGDRERGGGGRVRNRVARAGLVLFIGMFPVLFLLASFEAASWLAPYAMGAGGLGFALSLFGDGGSTGGDGGDGGGE</sequence>
<feature type="compositionally biased region" description="Acidic residues" evidence="1">
    <location>
        <begin position="83"/>
        <end position="96"/>
    </location>
</feature>
<dbReference type="Proteomes" id="UP001432401">
    <property type="component" value="Unassembled WGS sequence"/>
</dbReference>
<evidence type="ECO:0000313" key="4">
    <source>
        <dbReference type="Proteomes" id="UP001432401"/>
    </source>
</evidence>
<keyword evidence="4" id="KW-1185">Reference proteome</keyword>
<evidence type="ECO:0000256" key="2">
    <source>
        <dbReference type="SAM" id="Phobius"/>
    </source>
</evidence>